<reference evidence="2" key="1">
    <citation type="submission" date="2018-10" db="EMBL/GenBank/DDBJ databases">
        <title>Hidden diversity of soil giant viruses.</title>
        <authorList>
            <person name="Schulz F."/>
            <person name="Alteio L."/>
            <person name="Goudeau D."/>
            <person name="Ryan E.M."/>
            <person name="Malmstrom R.R."/>
            <person name="Blanchard J."/>
            <person name="Woyke T."/>
        </authorList>
    </citation>
    <scope>NUCLEOTIDE SEQUENCE</scope>
    <source>
        <strain evidence="2">SYV1</strain>
    </source>
</reference>
<keyword evidence="1" id="KW-0472">Membrane</keyword>
<dbReference type="EMBL" id="MK072516">
    <property type="protein sequence ID" value="AYV86808.1"/>
    <property type="molecule type" value="Genomic_DNA"/>
</dbReference>
<protein>
    <submittedName>
        <fullName evidence="2">Uncharacterized protein</fullName>
    </submittedName>
</protein>
<evidence type="ECO:0000256" key="1">
    <source>
        <dbReference type="SAM" id="Phobius"/>
    </source>
</evidence>
<feature type="transmembrane region" description="Helical" evidence="1">
    <location>
        <begin position="12"/>
        <end position="33"/>
    </location>
</feature>
<keyword evidence="1" id="KW-1133">Transmembrane helix</keyword>
<accession>A0A3G5AI21</accession>
<keyword evidence="1" id="KW-0812">Transmembrane</keyword>
<gene>
    <name evidence="2" type="ORF">Sylvanvirus10_5</name>
</gene>
<name>A0A3G5AI21_9VIRU</name>
<organism evidence="2">
    <name type="scientific">Sylvanvirus sp</name>
    <dbReference type="NCBI Taxonomy" id="2487774"/>
    <lineage>
        <taxon>Viruses</taxon>
    </lineage>
</organism>
<sequence>MNMISISAYDQMWNAWDLWILSIIFCGITYWIYTNCLCLDKNIQITLTTSPVQGITTDTAKSVPTPCAEIPSIVNREDSLIPSKETDLSASTNNLRGPQKRLMDTPISFLLAKEMYPPSDSDSDSDPDIDGVVDCLSNISAFRLDTVPFNPENFYTLPKNHEKWINAPYATQKEQNAAFIDDLDDNFQF</sequence>
<evidence type="ECO:0000313" key="2">
    <source>
        <dbReference type="EMBL" id="AYV86808.1"/>
    </source>
</evidence>
<proteinExistence type="predicted"/>